<keyword evidence="3" id="KW-1133">Transmembrane helix</keyword>
<evidence type="ECO:0000259" key="5">
    <source>
        <dbReference type="Pfam" id="PF04357"/>
    </source>
</evidence>
<reference evidence="6 7" key="1">
    <citation type="submission" date="2020-01" db="EMBL/GenBank/DDBJ databases">
        <title>Genomes assembled from Gulf of Kutch pelagic sediment metagenomes.</title>
        <authorList>
            <person name="Chandrashekar M."/>
            <person name="Mahajan M.S."/>
            <person name="Dave K.J."/>
            <person name="Vatsa P."/>
            <person name="Nathani N.M."/>
        </authorList>
    </citation>
    <scope>NUCLEOTIDE SEQUENCE [LARGE SCALE GENOMIC DNA]</scope>
    <source>
        <strain evidence="6">KS3-K002</strain>
    </source>
</reference>
<dbReference type="GO" id="GO:0005886">
    <property type="term" value="C:plasma membrane"/>
    <property type="evidence" value="ECO:0007669"/>
    <property type="project" value="InterPro"/>
</dbReference>
<protein>
    <submittedName>
        <fullName evidence="6">Translocation/assembly module TamB</fullName>
    </submittedName>
</protein>
<name>A0AAE4ZAF6_9BACT</name>
<accession>A0AAE4ZAF6</accession>
<dbReference type="PANTHER" id="PTHR36985:SF1">
    <property type="entry name" value="TRANSLOCATION AND ASSEMBLY MODULE SUBUNIT TAMB"/>
    <property type="match status" value="1"/>
</dbReference>
<dbReference type="Pfam" id="PF04357">
    <property type="entry name" value="TamB"/>
    <property type="match status" value="1"/>
</dbReference>
<sequence length="1491" mass="161267">MTWKERLIGIPLALVGAALLAVTAAGMLLTRTDWGRERVRAYALEKLNAAISGQVQIDEILEGDLLRMVSMAGVRIIEEDGREFARLDTLTLHYRWSDFLFGDVTFAKATLVHPVVNLRDEPEGGWNLERIFSSPSEPADSIAAQEPSADGDGGTLVELRDVTIRGGVVTLRIPWNPADGTDPDSVRWHLEHSADAWWRVLRFEELDTRLTVARVAAPAEQDRLFQVVQFTTRATILDDPFLVEQLRAYVEVDGNKLSFDVSRGQLAGSEMFGNGWVTLESDTRYAFNLSGDPITTDDLQWLLPWLPSGRAHLDLELETLPDGLSLLAQNARWESPDAEVRGRFGLSLHDRPDGVVFDELEVDVRRLHTSLIAELTGWTPPIPAVLSGPVALDGPLSELDVDAALDVRPQNDSVPTRVTASGTVRAWHIWPGELGAGELEVEVTPLRLALVREFFPGFPVRGRVTGNARLDGTLASGLAVDFQLTHRDRRIVPTVLAGAGRLRYDTAGLYLDMGVRADSLSLTTWSQYSSAILFRGDFTGDLQARGYLDDLEVEAVLAGAGDSIRFNGDLQLAEGPPRYSGTLTGRRIRIVPFREGLAESDIDFRAEFSGRGGALNEIQARANLYVFSSFVGGVRLDTAYSDLRIREGRLAIDSAMVQTEFGSLTMSGDLGLTAGSEGQLAFEIAADSLGGLAPWVFPGYGRLAGPGLATDGDGLRADEEPRAEIGGAARISGEFAGMIGDLEVSASLAGNDVRYGGWATDSLVISDFEVAGIGESARLGGRIVAMGLSTDGFRLDRLDAVGALVGGSARLEFDIAVDTASGARGRLAIERREDLQRFSVEELEVRLGESAWRMETPTFIELASSGALSVDSTMIAGPIGHVAIGGVINDSGPAAFGASVAGVEVGELAALTPDSLDVAGTLTATARLSGRTRDPVVRGEFEIVDGSLLGIDFSSLRGDLEYQAGVANIDLDMRTAEARLFRLQGTYPIALKLPRFAVEIPDRPIDLTLQGDSVPLNLASLIFGDQVADLRGYASASVAIGGRPGDLELTGPGRLVDGGFRVLYTGVAYRDLNGELEFSGQNVRLSGVLFEGVPIRRNATGGRGRLNGTIRLSDLGNPGFDLTLRGRELPLYDQLDARFVVSGTARLTGEYEAPVVRGDLAVVSGALYIDEIGRQAEIIDPYIDPLAGGFVLIDSIGLTEVRPAGGNPFIDNLTMDSMTVEVQRDTWLRSAEANVEIAGTLQISRRPGQEGWRMDGTLQALRGDYRLFNKRFEVSEGTIEFVGQTEMNPNIRIVALYTLRTAKKPIEIRLIIGGTLEQMTLSLESDAQPPIPESDLLSYLLFGRPAYEITRSTDERSLLSDVTADVPQAFLGYALGSLLVGETGLAYIDVSRVNYVNETGGEYQEGVGPALGTTQVEVGWYLAPTVFVSVAQHLAGAIRPTVRLEWKLDDRFTVRGITQPRFGEASKLIFEELGANLEQSIGLFLFYGWSY</sequence>
<dbReference type="EMBL" id="JAACAK010000083">
    <property type="protein sequence ID" value="NIR75532.1"/>
    <property type="molecule type" value="Genomic_DNA"/>
</dbReference>
<dbReference type="PANTHER" id="PTHR36985">
    <property type="entry name" value="TRANSLOCATION AND ASSEMBLY MODULE SUBUNIT TAMB"/>
    <property type="match status" value="1"/>
</dbReference>
<keyword evidence="4" id="KW-0472">Membrane</keyword>
<evidence type="ECO:0000313" key="7">
    <source>
        <dbReference type="Proteomes" id="UP000702544"/>
    </source>
</evidence>
<evidence type="ECO:0000256" key="1">
    <source>
        <dbReference type="ARBA" id="ARBA00004167"/>
    </source>
</evidence>
<evidence type="ECO:0000256" key="2">
    <source>
        <dbReference type="ARBA" id="ARBA00022692"/>
    </source>
</evidence>
<proteinExistence type="predicted"/>
<dbReference type="GO" id="GO:0009306">
    <property type="term" value="P:protein secretion"/>
    <property type="evidence" value="ECO:0007669"/>
    <property type="project" value="InterPro"/>
</dbReference>
<organism evidence="6 7">
    <name type="scientific">Candidatus Kutchimonas denitrificans</name>
    <dbReference type="NCBI Taxonomy" id="3056748"/>
    <lineage>
        <taxon>Bacteria</taxon>
        <taxon>Pseudomonadati</taxon>
        <taxon>Gemmatimonadota</taxon>
        <taxon>Gemmatimonadia</taxon>
        <taxon>Candidatus Palauibacterales</taxon>
        <taxon>Candidatus Palauibacteraceae</taxon>
        <taxon>Candidatus Kutchimonas</taxon>
    </lineage>
</organism>
<evidence type="ECO:0000256" key="3">
    <source>
        <dbReference type="ARBA" id="ARBA00022989"/>
    </source>
</evidence>
<comment type="caution">
    <text evidence="6">The sequence shown here is derived from an EMBL/GenBank/DDBJ whole genome shotgun (WGS) entry which is preliminary data.</text>
</comment>
<evidence type="ECO:0000313" key="6">
    <source>
        <dbReference type="EMBL" id="NIR75532.1"/>
    </source>
</evidence>
<dbReference type="InterPro" id="IPR007452">
    <property type="entry name" value="TamB_C"/>
</dbReference>
<gene>
    <name evidence="6" type="ORF">GWO12_10565</name>
</gene>
<keyword evidence="2" id="KW-0812">Transmembrane</keyword>
<feature type="domain" description="Translocation and assembly module TamB C-terminal" evidence="5">
    <location>
        <begin position="1098"/>
        <end position="1470"/>
    </location>
</feature>
<dbReference type="GO" id="GO:0097347">
    <property type="term" value="C:TAM protein secretion complex"/>
    <property type="evidence" value="ECO:0007669"/>
    <property type="project" value="TreeGrafter"/>
</dbReference>
<evidence type="ECO:0000256" key="4">
    <source>
        <dbReference type="ARBA" id="ARBA00023136"/>
    </source>
</evidence>
<dbReference type="Proteomes" id="UP000702544">
    <property type="component" value="Unassembled WGS sequence"/>
</dbReference>
<comment type="subcellular location">
    <subcellularLocation>
        <location evidence="1">Membrane</location>
        <topology evidence="1">Single-pass membrane protein</topology>
    </subcellularLocation>
</comment>